<comment type="caution">
    <text evidence="11">The sequence shown here is derived from an EMBL/GenBank/DDBJ whole genome shotgun (WGS) entry which is preliminary data.</text>
</comment>
<dbReference type="InterPro" id="IPR048279">
    <property type="entry name" value="MdtK-like"/>
</dbReference>
<evidence type="ECO:0000256" key="10">
    <source>
        <dbReference type="SAM" id="Phobius"/>
    </source>
</evidence>
<proteinExistence type="inferred from homology"/>
<evidence type="ECO:0000256" key="9">
    <source>
        <dbReference type="ARBA" id="ARBA00023251"/>
    </source>
</evidence>
<keyword evidence="5" id="KW-1003">Cell membrane</keyword>
<evidence type="ECO:0000256" key="1">
    <source>
        <dbReference type="ARBA" id="ARBA00004651"/>
    </source>
</evidence>
<evidence type="ECO:0000256" key="8">
    <source>
        <dbReference type="ARBA" id="ARBA00023136"/>
    </source>
</evidence>
<feature type="transmembrane region" description="Helical" evidence="10">
    <location>
        <begin position="189"/>
        <end position="212"/>
    </location>
</feature>
<gene>
    <name evidence="11" type="ORF">IAD36_01680</name>
</gene>
<name>A0A9D1DK77_9FIRM</name>
<feature type="transmembrane region" description="Helical" evidence="10">
    <location>
        <begin position="355"/>
        <end position="372"/>
    </location>
</feature>
<evidence type="ECO:0000256" key="4">
    <source>
        <dbReference type="ARBA" id="ARBA00022448"/>
    </source>
</evidence>
<dbReference type="PANTHER" id="PTHR43823">
    <property type="entry name" value="SPORULATION PROTEIN YKVU"/>
    <property type="match status" value="1"/>
</dbReference>
<dbReference type="InterPro" id="IPR002528">
    <property type="entry name" value="MATE_fam"/>
</dbReference>
<keyword evidence="6 10" id="KW-0812">Transmembrane</keyword>
<keyword evidence="8 10" id="KW-0472">Membrane</keyword>
<evidence type="ECO:0000256" key="2">
    <source>
        <dbReference type="ARBA" id="ARBA00008417"/>
    </source>
</evidence>
<keyword evidence="4" id="KW-0813">Transport</keyword>
<reference evidence="11" key="2">
    <citation type="journal article" date="2021" name="PeerJ">
        <title>Extensive microbial diversity within the chicken gut microbiome revealed by metagenomics and culture.</title>
        <authorList>
            <person name="Gilroy R."/>
            <person name="Ravi A."/>
            <person name="Getino M."/>
            <person name="Pursley I."/>
            <person name="Horton D.L."/>
            <person name="Alikhan N.F."/>
            <person name="Baker D."/>
            <person name="Gharbi K."/>
            <person name="Hall N."/>
            <person name="Watson M."/>
            <person name="Adriaenssens E.M."/>
            <person name="Foster-Nyarko E."/>
            <person name="Jarju S."/>
            <person name="Secka A."/>
            <person name="Antonio M."/>
            <person name="Oren A."/>
            <person name="Chaudhuri R.R."/>
            <person name="La Ragione R."/>
            <person name="Hildebrand F."/>
            <person name="Pallen M.J."/>
        </authorList>
    </citation>
    <scope>NUCLEOTIDE SEQUENCE</scope>
    <source>
        <strain evidence="11">ChiGjej3B3-7149</strain>
    </source>
</reference>
<dbReference type="CDD" id="cd13143">
    <property type="entry name" value="MATE_MepA_like"/>
    <property type="match status" value="1"/>
</dbReference>
<comment type="similarity">
    <text evidence="2">Belongs to the multi antimicrobial extrusion (MATE) (TC 2.A.66.1) family. MepA subfamily.</text>
</comment>
<dbReference type="EMBL" id="DVHH01000045">
    <property type="protein sequence ID" value="HIR54298.1"/>
    <property type="molecule type" value="Genomic_DNA"/>
</dbReference>
<feature type="transmembrane region" description="Helical" evidence="10">
    <location>
        <begin position="318"/>
        <end position="343"/>
    </location>
</feature>
<dbReference type="GO" id="GO:0046677">
    <property type="term" value="P:response to antibiotic"/>
    <property type="evidence" value="ECO:0007669"/>
    <property type="project" value="UniProtKB-KW"/>
</dbReference>
<feature type="transmembrane region" description="Helical" evidence="10">
    <location>
        <begin position="92"/>
        <end position="114"/>
    </location>
</feature>
<feature type="transmembrane region" description="Helical" evidence="10">
    <location>
        <begin position="12"/>
        <end position="33"/>
    </location>
</feature>
<sequence length="447" mass="48095">MKNRLSQEFNTHTLIRFAMPTTVMLVFMSLYQMVDGVFVANLVGENALSALNIVYPVPSAIIAVSIMLATGGSAVIARNMGEKREREAKENFTLIIVAGLVVGEAFTVFGLLFLEEIVLALGATPSLYGYCCDYLRVLLAAALPAVFQMLFQTFFVTAGKPALGLVTTIIGGCVNVVFDYVFIKLCGMGVTGAAIATSMGYAVPALAGLLYFSFNRRGTLCFVRPVFRKGVLLHSCANGSSEMVNNIAVSITTFIFNKLMLKYAGEAGVAAITVVLYAQFFMTSAFMGFSGGVAPVISYNYGRRNDAQLRKIFRISMGAVTAASVLVFAFSELFSSVVIGVFASPGSEVFRLAKHGFAVFGVNFLFAGLNIYASGMFTAFSDGLVSAVISFLRTLVFLVASLLILPMLLDIDGVWLAVPAAEALAFTVSVYYLVSRRKKYHYAGKTD</sequence>
<organism evidence="11 12">
    <name type="scientific">Candidatus Scatomorpha intestinigallinarum</name>
    <dbReference type="NCBI Taxonomy" id="2840923"/>
    <lineage>
        <taxon>Bacteria</taxon>
        <taxon>Bacillati</taxon>
        <taxon>Bacillota</taxon>
        <taxon>Clostridia</taxon>
        <taxon>Eubacteriales</taxon>
        <taxon>Candidatus Scatomorpha</taxon>
    </lineage>
</organism>
<dbReference type="GO" id="GO:0015297">
    <property type="term" value="F:antiporter activity"/>
    <property type="evidence" value="ECO:0007669"/>
    <property type="project" value="InterPro"/>
</dbReference>
<evidence type="ECO:0000313" key="11">
    <source>
        <dbReference type="EMBL" id="HIR54298.1"/>
    </source>
</evidence>
<dbReference type="AlphaFoldDB" id="A0A9D1DK77"/>
<feature type="transmembrane region" description="Helical" evidence="10">
    <location>
        <begin position="414"/>
        <end position="434"/>
    </location>
</feature>
<evidence type="ECO:0000256" key="3">
    <source>
        <dbReference type="ARBA" id="ARBA00022106"/>
    </source>
</evidence>
<evidence type="ECO:0000313" key="12">
    <source>
        <dbReference type="Proteomes" id="UP000824238"/>
    </source>
</evidence>
<dbReference type="InterPro" id="IPR045070">
    <property type="entry name" value="MATE_MepA-like"/>
</dbReference>
<feature type="transmembrane region" description="Helical" evidence="10">
    <location>
        <begin position="276"/>
        <end position="297"/>
    </location>
</feature>
<dbReference type="PIRSF" id="PIRSF006603">
    <property type="entry name" value="DinF"/>
    <property type="match status" value="1"/>
</dbReference>
<evidence type="ECO:0000256" key="7">
    <source>
        <dbReference type="ARBA" id="ARBA00022989"/>
    </source>
</evidence>
<comment type="subcellular location">
    <subcellularLocation>
        <location evidence="1">Cell membrane</location>
        <topology evidence="1">Multi-pass membrane protein</topology>
    </subcellularLocation>
</comment>
<reference evidence="11" key="1">
    <citation type="submission" date="2020-10" db="EMBL/GenBank/DDBJ databases">
        <authorList>
            <person name="Gilroy R."/>
        </authorList>
    </citation>
    <scope>NUCLEOTIDE SEQUENCE</scope>
    <source>
        <strain evidence="11">ChiGjej3B3-7149</strain>
    </source>
</reference>
<evidence type="ECO:0000256" key="5">
    <source>
        <dbReference type="ARBA" id="ARBA00022475"/>
    </source>
</evidence>
<dbReference type="GO" id="GO:0042910">
    <property type="term" value="F:xenobiotic transmembrane transporter activity"/>
    <property type="evidence" value="ECO:0007669"/>
    <property type="project" value="InterPro"/>
</dbReference>
<dbReference type="Proteomes" id="UP000824238">
    <property type="component" value="Unassembled WGS sequence"/>
</dbReference>
<dbReference type="InterPro" id="IPR051327">
    <property type="entry name" value="MATE_MepA_subfamily"/>
</dbReference>
<protein>
    <recommendedName>
        <fullName evidence="3">Multidrug export protein MepA</fullName>
    </recommendedName>
</protein>
<dbReference type="Pfam" id="PF01554">
    <property type="entry name" value="MatE"/>
    <property type="match status" value="2"/>
</dbReference>
<dbReference type="GO" id="GO:0005886">
    <property type="term" value="C:plasma membrane"/>
    <property type="evidence" value="ECO:0007669"/>
    <property type="project" value="UniProtKB-SubCell"/>
</dbReference>
<accession>A0A9D1DK77</accession>
<dbReference type="PANTHER" id="PTHR43823:SF3">
    <property type="entry name" value="MULTIDRUG EXPORT PROTEIN MEPA"/>
    <property type="match status" value="1"/>
</dbReference>
<keyword evidence="7 10" id="KW-1133">Transmembrane helix</keyword>
<evidence type="ECO:0000256" key="6">
    <source>
        <dbReference type="ARBA" id="ARBA00022692"/>
    </source>
</evidence>
<feature type="transmembrane region" description="Helical" evidence="10">
    <location>
        <begin position="162"/>
        <end position="183"/>
    </location>
</feature>
<feature type="transmembrane region" description="Helical" evidence="10">
    <location>
        <begin position="384"/>
        <end position="408"/>
    </location>
</feature>
<feature type="transmembrane region" description="Helical" evidence="10">
    <location>
        <begin position="134"/>
        <end position="155"/>
    </location>
</feature>
<keyword evidence="9" id="KW-0046">Antibiotic resistance</keyword>
<feature type="transmembrane region" description="Helical" evidence="10">
    <location>
        <begin position="53"/>
        <end position="80"/>
    </location>
</feature>